<dbReference type="Proteomes" id="UP000004478">
    <property type="component" value="Unassembled WGS sequence"/>
</dbReference>
<sequence length="82" mass="9294">MVVAVKRGGGNEEWRVKNEKKVGSRMSEVGEREPLRSLSRSKRTERQEMIPLDHFSDCLSREQSDSGGQAVGQGKRAKWVNH</sequence>
<dbReference type="EMBL" id="AMGM01000110">
    <property type="protein sequence ID" value="EKB47585.1"/>
    <property type="molecule type" value="Genomic_DNA"/>
</dbReference>
<reference evidence="2 3" key="1">
    <citation type="journal article" date="2012" name="J. Bacteriol.">
        <title>Draft Genome Sequence of Cecembia lonarensis Strain LW9T, Isolated from Lonar Lake, a Haloalkaline Lake in India.</title>
        <authorList>
            <person name="Shivaji S."/>
            <person name="Ara S."/>
            <person name="Singh A."/>
            <person name="Pinnaka A.K."/>
        </authorList>
    </citation>
    <scope>NUCLEOTIDE SEQUENCE [LARGE SCALE GENOMIC DNA]</scope>
    <source>
        <strain evidence="2 3">LW9</strain>
    </source>
</reference>
<comment type="caution">
    <text evidence="2">The sequence shown here is derived from an EMBL/GenBank/DDBJ whole genome shotgun (WGS) entry which is preliminary data.</text>
</comment>
<accession>K1KTQ9</accession>
<keyword evidence="3" id="KW-1185">Reference proteome</keyword>
<feature type="compositionally biased region" description="Basic and acidic residues" evidence="1">
    <location>
        <begin position="9"/>
        <end position="35"/>
    </location>
</feature>
<evidence type="ECO:0000313" key="2">
    <source>
        <dbReference type="EMBL" id="EKB47585.1"/>
    </source>
</evidence>
<proteinExistence type="predicted"/>
<evidence type="ECO:0000256" key="1">
    <source>
        <dbReference type="SAM" id="MobiDB-lite"/>
    </source>
</evidence>
<feature type="compositionally biased region" description="Basic and acidic residues" evidence="1">
    <location>
        <begin position="54"/>
        <end position="64"/>
    </location>
</feature>
<protein>
    <submittedName>
        <fullName evidence="2">Uncharacterized protein</fullName>
    </submittedName>
</protein>
<organism evidence="2 3">
    <name type="scientific">Cecembia lonarensis (strain CCUG 58316 / KCTC 22772 / LW9)</name>
    <dbReference type="NCBI Taxonomy" id="1225176"/>
    <lineage>
        <taxon>Bacteria</taxon>
        <taxon>Pseudomonadati</taxon>
        <taxon>Bacteroidota</taxon>
        <taxon>Cytophagia</taxon>
        <taxon>Cytophagales</taxon>
        <taxon>Cyclobacteriaceae</taxon>
        <taxon>Cecembia</taxon>
    </lineage>
</organism>
<feature type="region of interest" description="Disordered" evidence="1">
    <location>
        <begin position="1"/>
        <end position="82"/>
    </location>
</feature>
<evidence type="ECO:0000313" key="3">
    <source>
        <dbReference type="Proteomes" id="UP000004478"/>
    </source>
</evidence>
<name>K1KTQ9_CECL9</name>
<gene>
    <name evidence="2" type="ORF">B879_03808</name>
</gene>
<dbReference type="AlphaFoldDB" id="K1KTQ9"/>